<dbReference type="PANTHER" id="PTHR31689">
    <property type="entry name" value="DIAMINOPIMELATE EPIMERASE, CHLOROPLASTIC"/>
    <property type="match status" value="1"/>
</dbReference>
<reference evidence="3" key="1">
    <citation type="submission" date="2019-08" db="EMBL/GenBank/DDBJ databases">
        <authorList>
            <person name="Kucharzyk K."/>
            <person name="Murdoch R.W."/>
            <person name="Higgins S."/>
            <person name="Loffler F."/>
        </authorList>
    </citation>
    <scope>NUCLEOTIDE SEQUENCE</scope>
</reference>
<evidence type="ECO:0000313" key="3">
    <source>
        <dbReference type="EMBL" id="MPM97897.1"/>
    </source>
</evidence>
<dbReference type="SUPFAM" id="SSF54506">
    <property type="entry name" value="Diaminopimelate epimerase-like"/>
    <property type="match status" value="1"/>
</dbReference>
<dbReference type="AlphaFoldDB" id="A0A645E7Q8"/>
<dbReference type="Pfam" id="PF01678">
    <property type="entry name" value="DAP_epimerase"/>
    <property type="match status" value="1"/>
</dbReference>
<proteinExistence type="inferred from homology"/>
<comment type="caution">
    <text evidence="3">The sequence shown here is derived from an EMBL/GenBank/DDBJ whole genome shotgun (WGS) entry which is preliminary data.</text>
</comment>
<dbReference type="PANTHER" id="PTHR31689:SF0">
    <property type="entry name" value="DIAMINOPIMELATE EPIMERASE"/>
    <property type="match status" value="1"/>
</dbReference>
<dbReference type="InterPro" id="IPR001653">
    <property type="entry name" value="DAP_epimerase_DapF"/>
</dbReference>
<dbReference type="GO" id="GO:0009089">
    <property type="term" value="P:lysine biosynthetic process via diaminopimelate"/>
    <property type="evidence" value="ECO:0007669"/>
    <property type="project" value="InterPro"/>
</dbReference>
<organism evidence="3">
    <name type="scientific">bioreactor metagenome</name>
    <dbReference type="NCBI Taxonomy" id="1076179"/>
    <lineage>
        <taxon>unclassified sequences</taxon>
        <taxon>metagenomes</taxon>
        <taxon>ecological metagenomes</taxon>
    </lineage>
</organism>
<gene>
    <name evidence="3" type="primary">dapF_40</name>
    <name evidence="3" type="ORF">SDC9_145077</name>
</gene>
<dbReference type="EMBL" id="VSSQ01044104">
    <property type="protein sequence ID" value="MPM97897.1"/>
    <property type="molecule type" value="Genomic_DNA"/>
</dbReference>
<accession>A0A645E7Q8</accession>
<sequence length="149" mass="16979">MINVDTVKKYSANSYFLNTGSPHLVIFTDNLKKFDVEKEGKYWRYHADFHGGTNVNFVEVLPDRLFVRTYERGVEAETYACGTGVTASAIAWHEKRYNSCERSSELITTKIEALGDKLEVSFKKEGFGIYKDIQLKGPATFVFDCIIDI</sequence>
<dbReference type="EC" id="5.1.1.7" evidence="3"/>
<dbReference type="GO" id="GO:0005829">
    <property type="term" value="C:cytosol"/>
    <property type="evidence" value="ECO:0007669"/>
    <property type="project" value="TreeGrafter"/>
</dbReference>
<dbReference type="GO" id="GO:0008837">
    <property type="term" value="F:diaminopimelate epimerase activity"/>
    <property type="evidence" value="ECO:0007669"/>
    <property type="project" value="UniProtKB-EC"/>
</dbReference>
<keyword evidence="2 3" id="KW-0413">Isomerase</keyword>
<evidence type="ECO:0000256" key="1">
    <source>
        <dbReference type="ARBA" id="ARBA00010219"/>
    </source>
</evidence>
<dbReference type="Gene3D" id="3.10.310.10">
    <property type="entry name" value="Diaminopimelate Epimerase, Chain A, domain 1"/>
    <property type="match status" value="1"/>
</dbReference>
<protein>
    <submittedName>
        <fullName evidence="3">Diaminopimelate epimerase</fullName>
        <ecNumber evidence="3">5.1.1.7</ecNumber>
    </submittedName>
</protein>
<comment type="similarity">
    <text evidence="1">Belongs to the diaminopimelate epimerase family.</text>
</comment>
<evidence type="ECO:0000256" key="2">
    <source>
        <dbReference type="ARBA" id="ARBA00023235"/>
    </source>
</evidence>
<name>A0A645E7Q8_9ZZZZ</name>